<evidence type="ECO:0000313" key="2">
    <source>
        <dbReference type="EMBL" id="TWH94934.1"/>
    </source>
</evidence>
<keyword evidence="3" id="KW-1185">Reference proteome</keyword>
<reference evidence="2 3" key="1">
    <citation type="journal article" date="2015" name="Stand. Genomic Sci.">
        <title>Genomic Encyclopedia of Bacterial and Archaeal Type Strains, Phase III: the genomes of soil and plant-associated and newly described type strains.</title>
        <authorList>
            <person name="Whitman W.B."/>
            <person name="Woyke T."/>
            <person name="Klenk H.P."/>
            <person name="Zhou Y."/>
            <person name="Lilburn T.G."/>
            <person name="Beck B.J."/>
            <person name="De Vos P."/>
            <person name="Vandamme P."/>
            <person name="Eisen J.A."/>
            <person name="Garrity G."/>
            <person name="Hugenholtz P."/>
            <person name="Kyrpides N.C."/>
        </authorList>
    </citation>
    <scope>NUCLEOTIDE SEQUENCE [LARGE SCALE GENOMIC DNA]</scope>
    <source>
        <strain evidence="2 3">CGMCC 1.10947</strain>
    </source>
</reference>
<dbReference type="AlphaFoldDB" id="A0A562KHW8"/>
<dbReference type="Proteomes" id="UP000317176">
    <property type="component" value="Unassembled WGS sequence"/>
</dbReference>
<sequence length="170" mass="18686">MLKFNQLVAAASVSLTIAMSSIGANAQPYGPGAHGWGRDMMGSGMMMGPGFMDRGGFRGTCSPAAVGFSGWRIDRLEQVIKPTDAQRAKFDELKAASDKASEALRLACPTEVPPTAVGRMEFMEKRMEAMLQAVKTMRPAFEAFYATLSDEQKSRLDSPSDRGRFWRHLW</sequence>
<proteinExistence type="predicted"/>
<dbReference type="Pfam" id="PF07813">
    <property type="entry name" value="LTXXQ"/>
    <property type="match status" value="1"/>
</dbReference>
<evidence type="ECO:0000313" key="3">
    <source>
        <dbReference type="Proteomes" id="UP000317176"/>
    </source>
</evidence>
<keyword evidence="1" id="KW-0732">Signal</keyword>
<evidence type="ECO:0000256" key="1">
    <source>
        <dbReference type="SAM" id="SignalP"/>
    </source>
</evidence>
<dbReference type="InterPro" id="IPR012899">
    <property type="entry name" value="LTXXQ"/>
</dbReference>
<organism evidence="2 3">
    <name type="scientific">Bradyrhizobium daqingense</name>
    <dbReference type="NCBI Taxonomy" id="993502"/>
    <lineage>
        <taxon>Bacteria</taxon>
        <taxon>Pseudomonadati</taxon>
        <taxon>Pseudomonadota</taxon>
        <taxon>Alphaproteobacteria</taxon>
        <taxon>Hyphomicrobiales</taxon>
        <taxon>Nitrobacteraceae</taxon>
        <taxon>Bradyrhizobium</taxon>
    </lineage>
</organism>
<feature type="chain" id="PRO_5021865894" evidence="1">
    <location>
        <begin position="27"/>
        <end position="170"/>
    </location>
</feature>
<protein>
    <submittedName>
        <fullName evidence="2">LTXXQ motif family protein</fullName>
    </submittedName>
</protein>
<name>A0A562KHW8_9BRAD</name>
<dbReference type="RefSeq" id="WP_158644820.1">
    <property type="nucleotide sequence ID" value="NZ_CP088014.1"/>
</dbReference>
<dbReference type="EMBL" id="VLKL01000034">
    <property type="protein sequence ID" value="TWH94934.1"/>
    <property type="molecule type" value="Genomic_DNA"/>
</dbReference>
<comment type="caution">
    <text evidence="2">The sequence shown here is derived from an EMBL/GenBank/DDBJ whole genome shotgun (WGS) entry which is preliminary data.</text>
</comment>
<gene>
    <name evidence="2" type="ORF">IQ17_06712</name>
</gene>
<dbReference type="GO" id="GO:0042597">
    <property type="term" value="C:periplasmic space"/>
    <property type="evidence" value="ECO:0007669"/>
    <property type="project" value="InterPro"/>
</dbReference>
<dbReference type="OrthoDB" id="7348740at2"/>
<accession>A0A562KHW8</accession>
<feature type="signal peptide" evidence="1">
    <location>
        <begin position="1"/>
        <end position="26"/>
    </location>
</feature>